<evidence type="ECO:0000259" key="3">
    <source>
        <dbReference type="PROSITE" id="PS51186"/>
    </source>
</evidence>
<gene>
    <name evidence="4" type="primary">rimI</name>
    <name evidence="4" type="ORF">AACT_0907</name>
</gene>
<dbReference type="Gene3D" id="3.40.630.30">
    <property type="match status" value="1"/>
</dbReference>
<dbReference type="Proteomes" id="UP000503483">
    <property type="component" value="Chromosome"/>
</dbReference>
<dbReference type="EMBL" id="CP042652">
    <property type="protein sequence ID" value="QKE28100.1"/>
    <property type="molecule type" value="Genomic_DNA"/>
</dbReference>
<dbReference type="SUPFAM" id="SSF55729">
    <property type="entry name" value="Acyl-CoA N-acyltransferases (Nat)"/>
    <property type="match status" value="1"/>
</dbReference>
<name>A0A6M8EC91_9BACT</name>
<evidence type="ECO:0000313" key="4">
    <source>
        <dbReference type="EMBL" id="QKE28100.1"/>
    </source>
</evidence>
<evidence type="ECO:0000256" key="2">
    <source>
        <dbReference type="ARBA" id="ARBA00023315"/>
    </source>
</evidence>
<keyword evidence="5" id="KW-1185">Reference proteome</keyword>
<dbReference type="Pfam" id="PF13673">
    <property type="entry name" value="Acetyltransf_10"/>
    <property type="match status" value="1"/>
</dbReference>
<reference evidence="4 5" key="1">
    <citation type="submission" date="2019-08" db="EMBL/GenBank/DDBJ databases">
        <title>Complete genome sequence of Arcobacter acticola.</title>
        <authorList>
            <person name="Miller W."/>
        </authorList>
    </citation>
    <scope>NUCLEOTIDE SEQUENCE [LARGE SCALE GENOMIC DNA]</scope>
    <source>
        <strain evidence="4 5">KCTC 52212</strain>
    </source>
</reference>
<feature type="domain" description="N-acetyltransferase" evidence="3">
    <location>
        <begin position="1"/>
        <end position="142"/>
    </location>
</feature>
<keyword evidence="2" id="KW-0012">Acyltransferase</keyword>
<dbReference type="InterPro" id="IPR000182">
    <property type="entry name" value="GNAT_dom"/>
</dbReference>
<dbReference type="PROSITE" id="PS51186">
    <property type="entry name" value="GNAT"/>
    <property type="match status" value="1"/>
</dbReference>
<dbReference type="GO" id="GO:0016747">
    <property type="term" value="F:acyltransferase activity, transferring groups other than amino-acyl groups"/>
    <property type="evidence" value="ECO:0007669"/>
    <property type="project" value="InterPro"/>
</dbReference>
<dbReference type="PANTHER" id="PTHR43420">
    <property type="entry name" value="ACETYLTRANSFERASE"/>
    <property type="match status" value="1"/>
</dbReference>
<dbReference type="AlphaFoldDB" id="A0A6M8EC91"/>
<accession>A0A6M8EC91</accession>
<proteinExistence type="predicted"/>
<dbReference type="InterPro" id="IPR050680">
    <property type="entry name" value="YpeA/RimI_acetyltransf"/>
</dbReference>
<evidence type="ECO:0000313" key="5">
    <source>
        <dbReference type="Proteomes" id="UP000503483"/>
    </source>
</evidence>
<protein>
    <submittedName>
        <fullName evidence="4">Ribosomal-protein-S18-alanine N-acetyltransferase</fullName>
    </submittedName>
</protein>
<organism evidence="4 5">
    <name type="scientific">Arcobacter acticola</name>
    <dbReference type="NCBI Taxonomy" id="1849015"/>
    <lineage>
        <taxon>Bacteria</taxon>
        <taxon>Pseudomonadati</taxon>
        <taxon>Campylobacterota</taxon>
        <taxon>Epsilonproteobacteria</taxon>
        <taxon>Campylobacterales</taxon>
        <taxon>Arcobacteraceae</taxon>
        <taxon>Arcobacter</taxon>
    </lineage>
</organism>
<dbReference type="KEGG" id="paco:AACT_0907"/>
<dbReference type="CDD" id="cd04301">
    <property type="entry name" value="NAT_SF"/>
    <property type="match status" value="1"/>
</dbReference>
<sequence length="143" mass="17201">MIRKANLNDLTSLYGIERNVFFNDPFSMTKESIRYHILRNRLYIVEIDNIIAGYILWLERKKYFRLYSLAISNDFQNRGLAKKLLEYSFENLSKDNKDFSLEVKVSNESAINLYKKYGFEIKKILKDYYEQCHGYLMYKKCKA</sequence>
<keyword evidence="1 4" id="KW-0808">Transferase</keyword>
<dbReference type="InterPro" id="IPR016181">
    <property type="entry name" value="Acyl_CoA_acyltransferase"/>
</dbReference>
<dbReference type="RefSeq" id="WP_172125389.1">
    <property type="nucleotide sequence ID" value="NZ_CP042652.1"/>
</dbReference>
<evidence type="ECO:0000256" key="1">
    <source>
        <dbReference type="ARBA" id="ARBA00022679"/>
    </source>
</evidence>